<evidence type="ECO:0000313" key="3">
    <source>
        <dbReference type="Proteomes" id="UP000295294"/>
    </source>
</evidence>
<dbReference type="Proteomes" id="UP000295294">
    <property type="component" value="Chromosome 2"/>
</dbReference>
<protein>
    <submittedName>
        <fullName evidence="2">Uncharacterized protein</fullName>
    </submittedName>
</protein>
<accession>A0A4P7LLK6</accession>
<evidence type="ECO:0000313" key="2">
    <source>
        <dbReference type="EMBL" id="QBY54463.1"/>
    </source>
</evidence>
<dbReference type="RefSeq" id="WP_135706047.1">
    <property type="nucleotide sequence ID" value="NZ_CP038635.1"/>
</dbReference>
<gene>
    <name evidence="2" type="ORF">E0W60_26070</name>
</gene>
<sequence length="1761" mass="190896">MTNTVDMTIVARVIATGIRDGALRATLLLSPDLNNTHATAFEDWPVAILERIIDRKFVLNLSISRADKTTAQGTIPSHAVHLKAQWGSTPKRQVSHAWLANAWHGVYGLLPGAADWQQLLGDLRTGGADAPPADAKADTNAAKETAKAASADIHPVSHADASVALEMMRARELIATVNLAAGVADARLDLAQACCSPAQQQADYQWDKGMADINADVKKALDEGRNSDAIAALERMEVKLYKARLKPIDTKTVPKDAVSCTPTDTRKAVTVSDKPPALTDSIQTGLAAQALANSGAQTPPQLTACRRKALAAYFSLQASPALSRLFLLAVDVEFPVDALETHNIVDGNEKEAYLHIACMDSNVGVTGEIRSLTKYRPTSNADDAYFGPASHGELQYYCNNGNGMPLQYEGVVLSAAQADDGKSLQSRFEISSLDVRAAMQAALETEKLRRIDRTLPKTDQLVNPPARLGRKTYRSAGLTVIDRQRGAVANQQVARQQRGQSKDGVTLGAEDLLIGYRFDVGVLTGPAHSPQFAWRTLFARKLTYGTSGTFGKEINLALQTLMPREHDDLADTLDEGYMALPVKQVPQDTAENGSGDAFTRFVDEAIGTWDGEPMGVDCVGDEAFKHCASPIGIGYTLDLPRSGTQRLPRLRFGWPYRIGVRSVMQGGHSVPLQQAAKIYTHPSDPYMQGMTAYPPATSAPASTPAAPTSDRKCAAETSHQQRRFLRHERINAPTLLLPFKEAKNENDKGMGAQRAGHAIVRSVRFPRSDDALAHPAVVRRIFTVPDVAQAFAALHGVFDNIRRPGHPGAPERPAGGLTSIRYDAPGGGFPSVETTFIYGLDNEPYETSRSIARPERAGGDMVYASIADLPAAKPSIRTKPYYADPAADLYVIALRYAGTQQYVSGGTLTVPIYHAPNASHPNARALCLTIIAARGNAVHKGVSAPGKALSLVAPANLKLDTPLPETVNAYLTMQPGEDFEVDVWCAPSANRLAHTFAVVEAITLLSQCSGTPHDGAASSTVHNGLATLLPAPFCTVYAEHLARFAAGGASCAGHVGAGTLPCDDANSVRAVAAALHDVLIRCPLEELAGVQSMRATHATDFPFGYPTAYVDSTPAADLPRYDDKDIQVRPIVAARTIAHDDGDTAAYRLGYALNGDLLLDLQTVASFEIRALTVFPGTALWDDEHRGRSIRARRRGEWPREQPDKDRIAPATKAVTETKELFGFSVSAQGIVTLPRANITLLTVDNLPLPGTITTDTVGHDKHVWSLDRYYKRPAPNCDVPADCVPAGDAKGQSTRKVSIADDASELGTAVYPPPFPDGKARQLFLTIATRARHTQLMRKPNRATQSSPYGRKLQPSAEWSGAEAESDPTSTLAVWIPANHRPAKPAARTPIPQFCWTHDSRATGHNTWTFRALRRVIVRLPLGRGWFSSGEGERLGLVIWPPSLMDGLADVTGNTVTNDAGRAMDLTNFVDGDLGPGGSFITRWGGDPIRHNRDTSTDILMPAAAFCDASRRSDDNDAVQLEWENVPVESADAKSGRDNDDSGDRLPVALLTYVPRFDIETESWYVDIDLESKTEAEPFVRLGLVRYQRHAQSKDERVSFPAVQWTQLLPRREVKVLARQNGTAWIIEQIHIEGLATNPQRPGDDTPDPDARLQMLVRVVCEGTLSNGALVRHCLWQCNLAPQGVYAASTGTNMMVWQHAEVTLTEPVPAGLSNIRWAVFVEEREWRRPTSYPHEPVSPGRADLIVEGGPRFQARIDLIE</sequence>
<dbReference type="EMBL" id="CP038635">
    <property type="protein sequence ID" value="QBY54463.1"/>
    <property type="molecule type" value="Genomic_DNA"/>
</dbReference>
<organism evidence="2 3">
    <name type="scientific">Cupriavidus oxalaticus</name>
    <dbReference type="NCBI Taxonomy" id="96344"/>
    <lineage>
        <taxon>Bacteria</taxon>
        <taxon>Pseudomonadati</taxon>
        <taxon>Pseudomonadota</taxon>
        <taxon>Betaproteobacteria</taxon>
        <taxon>Burkholderiales</taxon>
        <taxon>Burkholderiaceae</taxon>
        <taxon>Cupriavidus</taxon>
    </lineage>
</organism>
<feature type="region of interest" description="Disordered" evidence="1">
    <location>
        <begin position="1338"/>
        <end position="1366"/>
    </location>
</feature>
<evidence type="ECO:0000256" key="1">
    <source>
        <dbReference type="SAM" id="MobiDB-lite"/>
    </source>
</evidence>
<name>A0A4P7LLK6_9BURK</name>
<proteinExistence type="predicted"/>
<reference evidence="2 3" key="1">
    <citation type="submission" date="2019-03" db="EMBL/GenBank/DDBJ databases">
        <title>Efficiently degradation of phenoxyalkanoic acid herbicides by Cupriavidus oxalaticus strain X32.</title>
        <authorList>
            <person name="Sheng X."/>
        </authorList>
    </citation>
    <scope>NUCLEOTIDE SEQUENCE [LARGE SCALE GENOMIC DNA]</scope>
    <source>
        <strain evidence="2 3">X32</strain>
    </source>
</reference>
<dbReference type="OrthoDB" id="9148571at2"/>
<dbReference type="KEGG" id="cox:E0W60_26070"/>